<keyword evidence="3" id="KW-0812">Transmembrane</keyword>
<protein>
    <submittedName>
        <fullName evidence="5">RHS repeat-associated core domain-containing protein</fullName>
    </submittedName>
</protein>
<keyword evidence="3" id="KW-0472">Membrane</keyword>
<dbReference type="PANTHER" id="PTHR32305">
    <property type="match status" value="1"/>
</dbReference>
<evidence type="ECO:0000256" key="3">
    <source>
        <dbReference type="SAM" id="Phobius"/>
    </source>
</evidence>
<evidence type="ECO:0000313" key="5">
    <source>
        <dbReference type="EMBL" id="WMD15757.1"/>
    </source>
</evidence>
<evidence type="ECO:0000259" key="4">
    <source>
        <dbReference type="Pfam" id="PF25023"/>
    </source>
</evidence>
<feature type="domain" description="Teneurin-like YD-shell" evidence="4">
    <location>
        <begin position="9"/>
        <end position="100"/>
    </location>
</feature>
<sequence>MRYLKYTQGSTSSLVKEDGSADATYQYTDFGETTIHGDDQADNEVCYTGGIYDQTMGLYYLNARYYDPEEGRFLTEDTYCGENDQPDTQCLYVYCANNPVNYVDPSGHFAIAVPILVKLVLVGGVVIYVSYSRWKRHSPKIRYAGRKISYKNTIFRWIVAKVIRHGIKQSQHGKNNVRKTGGKPSNRREEIREQKARGERNKRKRKGYKHSK</sequence>
<dbReference type="EMBL" id="CP132968">
    <property type="protein sequence ID" value="WMD15757.1"/>
    <property type="molecule type" value="Genomic_DNA"/>
</dbReference>
<keyword evidence="1" id="KW-0677">Repeat</keyword>
<proteinExistence type="predicted"/>
<keyword evidence="3" id="KW-1133">Transmembrane helix</keyword>
<feature type="region of interest" description="Disordered" evidence="2">
    <location>
        <begin position="169"/>
        <end position="212"/>
    </location>
</feature>
<dbReference type="InterPro" id="IPR022385">
    <property type="entry name" value="Rhs_assc_core"/>
</dbReference>
<evidence type="ECO:0000256" key="1">
    <source>
        <dbReference type="ARBA" id="ARBA00022737"/>
    </source>
</evidence>
<dbReference type="NCBIfam" id="TIGR03696">
    <property type="entry name" value="Rhs_assc_core"/>
    <property type="match status" value="1"/>
</dbReference>
<feature type="transmembrane region" description="Helical" evidence="3">
    <location>
        <begin position="109"/>
        <end position="131"/>
    </location>
</feature>
<gene>
    <name evidence="5" type="ORF">RBI15_10260</name>
</gene>
<dbReference type="Pfam" id="PF25023">
    <property type="entry name" value="TEN_YD-shell"/>
    <property type="match status" value="1"/>
</dbReference>
<dbReference type="Proteomes" id="UP001243496">
    <property type="component" value="Chromosome"/>
</dbReference>
<evidence type="ECO:0000313" key="6">
    <source>
        <dbReference type="Proteomes" id="UP001243496"/>
    </source>
</evidence>
<dbReference type="PANTHER" id="PTHR32305:SF15">
    <property type="entry name" value="PROTEIN RHSA-RELATED"/>
    <property type="match status" value="1"/>
</dbReference>
<reference evidence="5" key="1">
    <citation type="submission" date="2023-08" db="EMBL/GenBank/DDBJ databases">
        <title>Complete Genome Sequences of butyrate producing Anaerostipes hadrus strains BA1 and GIF7 isolated from the terminal ileum of a healthy lean male.</title>
        <authorList>
            <person name="Low A."/>
            <person name="Sheludchenko M."/>
            <person name="Cheng H.E."/>
            <person name="Koh X.Q."/>
            <person name="Lee J."/>
        </authorList>
    </citation>
    <scope>NUCLEOTIDE SEQUENCE</scope>
    <source>
        <strain evidence="5">BA1</strain>
    </source>
</reference>
<name>A0AAQ3JCB2_ANAHA</name>
<dbReference type="AlphaFoldDB" id="A0AAQ3JCB2"/>
<dbReference type="Gene3D" id="2.180.10.10">
    <property type="entry name" value="RHS repeat-associated core"/>
    <property type="match status" value="1"/>
</dbReference>
<dbReference type="InterPro" id="IPR050708">
    <property type="entry name" value="T6SS_VgrG/RHS"/>
</dbReference>
<evidence type="ECO:0000256" key="2">
    <source>
        <dbReference type="SAM" id="MobiDB-lite"/>
    </source>
</evidence>
<feature type="compositionally biased region" description="Basic residues" evidence="2">
    <location>
        <begin position="200"/>
        <end position="212"/>
    </location>
</feature>
<dbReference type="InterPro" id="IPR056823">
    <property type="entry name" value="TEN-like_YD-shell"/>
</dbReference>
<feature type="compositionally biased region" description="Basic and acidic residues" evidence="2">
    <location>
        <begin position="186"/>
        <end position="199"/>
    </location>
</feature>
<dbReference type="GeneID" id="92741776"/>
<accession>A0AAQ3JCB2</accession>
<dbReference type="RefSeq" id="WP_306856321.1">
    <property type="nucleotide sequence ID" value="NZ_CP132968.1"/>
</dbReference>
<organism evidence="5 6">
    <name type="scientific">Anaerostipes hadrus</name>
    <dbReference type="NCBI Taxonomy" id="649756"/>
    <lineage>
        <taxon>Bacteria</taxon>
        <taxon>Bacillati</taxon>
        <taxon>Bacillota</taxon>
        <taxon>Clostridia</taxon>
        <taxon>Lachnospirales</taxon>
        <taxon>Lachnospiraceae</taxon>
        <taxon>Anaerostipes</taxon>
    </lineage>
</organism>